<sequence length="282" mass="32868">MSRPVPIISFPEDLKLNTVILPKKSKTLIFLTKLFYSSGYTLLIIFIISKFLIKPLIKLNYDRRLNYLNHVFKNLNHLYLKISNNLSIIPSISINYNGTLYSDAICSTNEEDNISGGILYKDSNDSNIEIDSDSDNDDDDNNTDVHRAKVTTERNQVHFEDDETTIKNQKNNNIFIKKPNIKINKNLKNLKNTLLKLNISNYDSTNEVAKFDYNSNISEIRPLLFQLKQFQNYLDLISQDHPKEFFFKRRNNYGTYNTNNQKSNNILDDLNSEFNDCTKLLK</sequence>
<evidence type="ECO:0000313" key="2">
    <source>
        <dbReference type="Proteomes" id="UP001165101"/>
    </source>
</evidence>
<organism evidence="1 2">
    <name type="scientific">Candida boidinii</name>
    <name type="common">Yeast</name>
    <dbReference type="NCBI Taxonomy" id="5477"/>
    <lineage>
        <taxon>Eukaryota</taxon>
        <taxon>Fungi</taxon>
        <taxon>Dikarya</taxon>
        <taxon>Ascomycota</taxon>
        <taxon>Saccharomycotina</taxon>
        <taxon>Pichiomycetes</taxon>
        <taxon>Pichiales</taxon>
        <taxon>Pichiaceae</taxon>
        <taxon>Ogataea</taxon>
        <taxon>Ogataea/Candida clade</taxon>
    </lineage>
</organism>
<protein>
    <submittedName>
        <fullName evidence="1">Unnamed protein product</fullName>
    </submittedName>
</protein>
<proteinExistence type="predicted"/>
<reference evidence="1" key="1">
    <citation type="submission" date="2023-04" db="EMBL/GenBank/DDBJ databases">
        <title>Candida boidinii NBRC 1967.</title>
        <authorList>
            <person name="Ichikawa N."/>
            <person name="Sato H."/>
            <person name="Tonouchi N."/>
        </authorList>
    </citation>
    <scope>NUCLEOTIDE SEQUENCE</scope>
    <source>
        <strain evidence="1">NBRC 1967</strain>
    </source>
</reference>
<name>A0ACB5TS11_CANBO</name>
<dbReference type="EMBL" id="BSXV01001700">
    <property type="protein sequence ID" value="GME93658.1"/>
    <property type="molecule type" value="Genomic_DNA"/>
</dbReference>
<accession>A0ACB5TS11</accession>
<comment type="caution">
    <text evidence="1">The sequence shown here is derived from an EMBL/GenBank/DDBJ whole genome shotgun (WGS) entry which is preliminary data.</text>
</comment>
<gene>
    <name evidence="1" type="ORF">Cboi01_000322000</name>
</gene>
<evidence type="ECO:0000313" key="1">
    <source>
        <dbReference type="EMBL" id="GME93658.1"/>
    </source>
</evidence>
<dbReference type="Proteomes" id="UP001165101">
    <property type="component" value="Unassembled WGS sequence"/>
</dbReference>
<keyword evidence="2" id="KW-1185">Reference proteome</keyword>